<reference evidence="2" key="1">
    <citation type="submission" date="2016-10" db="EMBL/GenBank/DDBJ databases">
        <authorList>
            <person name="Varghese N."/>
            <person name="Submissions S."/>
        </authorList>
    </citation>
    <scope>NUCLEOTIDE SEQUENCE [LARGE SCALE GENOMIC DNA]</scope>
    <source>
        <strain evidence="2">DUS833</strain>
    </source>
</reference>
<accession>A0A1H1A1U9</accession>
<dbReference type="AlphaFoldDB" id="A0A1H1A1U9"/>
<proteinExistence type="predicted"/>
<dbReference type="STRING" id="157910.SAMN05445850_0305"/>
<sequence>MIDTRTEIAGRLAVLVGIDLSWVSHAGDMVTMQFGPQRRYTLRGRSREDGAWALHVQCAWQLEREGFTVATREDLRGSDEKAHATARRLHEILVGQGPIRVEDASADDAGGIVVSFSRGYRLVVVPDGVEDDEDWRFFAPGNDAAHLVIEGGAVASESFD</sequence>
<dbReference type="Proteomes" id="UP000199365">
    <property type="component" value="Unassembled WGS sequence"/>
</dbReference>
<evidence type="ECO:0000313" key="1">
    <source>
        <dbReference type="EMBL" id="SDQ33622.1"/>
    </source>
</evidence>
<protein>
    <submittedName>
        <fullName evidence="1">Uncharacterized protein</fullName>
    </submittedName>
</protein>
<organism evidence="1 2">
    <name type="scientific">Paraburkholderia tuberum</name>
    <dbReference type="NCBI Taxonomy" id="157910"/>
    <lineage>
        <taxon>Bacteria</taxon>
        <taxon>Pseudomonadati</taxon>
        <taxon>Pseudomonadota</taxon>
        <taxon>Betaproteobacteria</taxon>
        <taxon>Burkholderiales</taxon>
        <taxon>Burkholderiaceae</taxon>
        <taxon>Paraburkholderia</taxon>
    </lineage>
</organism>
<evidence type="ECO:0000313" key="2">
    <source>
        <dbReference type="Proteomes" id="UP000199365"/>
    </source>
</evidence>
<gene>
    <name evidence="1" type="ORF">SAMN05445850_0305</name>
</gene>
<dbReference type="EMBL" id="FNKX01000001">
    <property type="protein sequence ID" value="SDQ33622.1"/>
    <property type="molecule type" value="Genomic_DNA"/>
</dbReference>
<name>A0A1H1A1U9_9BURK</name>
<keyword evidence="2" id="KW-1185">Reference proteome</keyword>
<dbReference type="RefSeq" id="WP_090805377.1">
    <property type="nucleotide sequence ID" value="NZ_FNKX01000001.1"/>
</dbReference>